<keyword evidence="4" id="KW-0067">ATP-binding</keyword>
<evidence type="ECO:0000259" key="6">
    <source>
        <dbReference type="PROSITE" id="PS50893"/>
    </source>
</evidence>
<dbReference type="GO" id="GO:0015807">
    <property type="term" value="P:L-amino acid transport"/>
    <property type="evidence" value="ECO:0007669"/>
    <property type="project" value="TreeGrafter"/>
</dbReference>
<dbReference type="GO" id="GO:0015658">
    <property type="term" value="F:branched-chain amino acid transmembrane transporter activity"/>
    <property type="evidence" value="ECO:0007669"/>
    <property type="project" value="TreeGrafter"/>
</dbReference>
<dbReference type="GO" id="GO:0016887">
    <property type="term" value="F:ATP hydrolysis activity"/>
    <property type="evidence" value="ECO:0007669"/>
    <property type="project" value="InterPro"/>
</dbReference>
<evidence type="ECO:0000256" key="1">
    <source>
        <dbReference type="ARBA" id="ARBA00005417"/>
    </source>
</evidence>
<keyword evidence="3" id="KW-0547">Nucleotide-binding</keyword>
<dbReference type="InterPro" id="IPR027417">
    <property type="entry name" value="P-loop_NTPase"/>
</dbReference>
<keyword evidence="2" id="KW-0813">Transport</keyword>
<dbReference type="Proteomes" id="UP000036406">
    <property type="component" value="Chromosome"/>
</dbReference>
<organism evidence="7 8">
    <name type="scientific">Marinobacter psychrophilus</name>
    <dbReference type="NCBI Taxonomy" id="330734"/>
    <lineage>
        <taxon>Bacteria</taxon>
        <taxon>Pseudomonadati</taxon>
        <taxon>Pseudomonadota</taxon>
        <taxon>Gammaproteobacteria</taxon>
        <taxon>Pseudomonadales</taxon>
        <taxon>Marinobacteraceae</taxon>
        <taxon>Marinobacter</taxon>
    </lineage>
</organism>
<dbReference type="RefSeq" id="WP_014871316.1">
    <property type="nucleotide sequence ID" value="NZ_CP011494.1"/>
</dbReference>
<sequence>MSANIKKPTVGTVLECHHLSSGYDDAVVIEDINIQISAGQIFAILGKNGMGKSTLLKTIMGFLKPTHGEITFADEPIGGVEPQKLARRGIAYIPQEAAIFQDLTVEENLRLGLSNDRLLPSGMEKIAAYFPILPKRRKQFAGTLSGGEQKMLLMARALMSNPKLMLVDEISEGLQPTMVENITKVLRQLATNDNVGILLVEQNVRFVSRVAHSVALLEIGRIVREKQLDDGTDNEQGLAEMMRV</sequence>
<reference evidence="7 8" key="1">
    <citation type="submission" date="2015-05" db="EMBL/GenBank/DDBJ databases">
        <title>Complete genome of Marinobacter psychrophilus strain 20041T isolated from sea-ice of the Canadian Basin.</title>
        <authorList>
            <person name="Song L."/>
            <person name="Ren L."/>
            <person name="Yu Y."/>
            <person name="Wang X."/>
        </authorList>
    </citation>
    <scope>NUCLEOTIDE SEQUENCE [LARGE SCALE GENOMIC DNA]</scope>
    <source>
        <strain evidence="7 8">20041</strain>
    </source>
</reference>
<dbReference type="Gene3D" id="3.40.50.300">
    <property type="entry name" value="P-loop containing nucleotide triphosphate hydrolases"/>
    <property type="match status" value="1"/>
</dbReference>
<dbReference type="SMART" id="SM00382">
    <property type="entry name" value="AAA"/>
    <property type="match status" value="1"/>
</dbReference>
<keyword evidence="8" id="KW-1185">Reference proteome</keyword>
<dbReference type="InterPro" id="IPR052156">
    <property type="entry name" value="BCAA_Transport_ATP-bd_LivF"/>
</dbReference>
<dbReference type="KEGG" id="mpq:ABA45_09530"/>
<dbReference type="PROSITE" id="PS00211">
    <property type="entry name" value="ABC_TRANSPORTER_1"/>
    <property type="match status" value="1"/>
</dbReference>
<dbReference type="STRING" id="330734.ABA45_09530"/>
<evidence type="ECO:0000256" key="3">
    <source>
        <dbReference type="ARBA" id="ARBA00022741"/>
    </source>
</evidence>
<dbReference type="PATRIC" id="fig|330734.3.peg.2003"/>
<dbReference type="SUPFAM" id="SSF52540">
    <property type="entry name" value="P-loop containing nucleoside triphosphate hydrolases"/>
    <property type="match status" value="1"/>
</dbReference>
<dbReference type="EMBL" id="CP011494">
    <property type="protein sequence ID" value="AKO52618.1"/>
    <property type="molecule type" value="Genomic_DNA"/>
</dbReference>
<dbReference type="InterPro" id="IPR003439">
    <property type="entry name" value="ABC_transporter-like_ATP-bd"/>
</dbReference>
<dbReference type="GO" id="GO:0005524">
    <property type="term" value="F:ATP binding"/>
    <property type="evidence" value="ECO:0007669"/>
    <property type="project" value="UniProtKB-KW"/>
</dbReference>
<evidence type="ECO:0000313" key="7">
    <source>
        <dbReference type="EMBL" id="AKO52618.1"/>
    </source>
</evidence>
<dbReference type="InterPro" id="IPR017871">
    <property type="entry name" value="ABC_transporter-like_CS"/>
</dbReference>
<evidence type="ECO:0000256" key="4">
    <source>
        <dbReference type="ARBA" id="ARBA00022840"/>
    </source>
</evidence>
<evidence type="ECO:0000256" key="5">
    <source>
        <dbReference type="ARBA" id="ARBA00022970"/>
    </source>
</evidence>
<accession>A0A0H4I4D1</accession>
<dbReference type="PROSITE" id="PS50893">
    <property type="entry name" value="ABC_TRANSPORTER_2"/>
    <property type="match status" value="1"/>
</dbReference>
<evidence type="ECO:0000256" key="2">
    <source>
        <dbReference type="ARBA" id="ARBA00022448"/>
    </source>
</evidence>
<dbReference type="AlphaFoldDB" id="A0A0H4I4D1"/>
<dbReference type="PANTHER" id="PTHR43820:SF2">
    <property type="entry name" value="ABC TRANSPORTER ATP-BINDING PROTEIN"/>
    <property type="match status" value="1"/>
</dbReference>
<proteinExistence type="inferred from homology"/>
<dbReference type="CDD" id="cd03224">
    <property type="entry name" value="ABC_TM1139_LivF_branched"/>
    <property type="match status" value="1"/>
</dbReference>
<feature type="domain" description="ABC transporter" evidence="6">
    <location>
        <begin position="14"/>
        <end position="244"/>
    </location>
</feature>
<evidence type="ECO:0000313" key="8">
    <source>
        <dbReference type="Proteomes" id="UP000036406"/>
    </source>
</evidence>
<name>A0A0H4I4D1_9GAMM</name>
<comment type="similarity">
    <text evidence="1">Belongs to the ABC transporter superfamily.</text>
</comment>
<gene>
    <name evidence="7" type="ORF">ABA45_09530</name>
</gene>
<dbReference type="PANTHER" id="PTHR43820">
    <property type="entry name" value="HIGH-AFFINITY BRANCHED-CHAIN AMINO ACID TRANSPORT ATP-BINDING PROTEIN LIVF"/>
    <property type="match status" value="1"/>
</dbReference>
<keyword evidence="5" id="KW-0029">Amino-acid transport</keyword>
<dbReference type="InterPro" id="IPR003593">
    <property type="entry name" value="AAA+_ATPase"/>
</dbReference>
<protein>
    <submittedName>
        <fullName evidence="7">Branched-chain amino acid ABC transporter</fullName>
    </submittedName>
</protein>
<dbReference type="Pfam" id="PF00005">
    <property type="entry name" value="ABC_tran"/>
    <property type="match status" value="1"/>
</dbReference>